<reference evidence="1 2" key="1">
    <citation type="submission" date="2015-04" db="EMBL/GenBank/DDBJ databases">
        <title>Complete genome sequence of Schizopora paradoxa KUC8140, a cosmopolitan wood degrader in East Asia.</title>
        <authorList>
            <consortium name="DOE Joint Genome Institute"/>
            <person name="Min B."/>
            <person name="Park H."/>
            <person name="Jang Y."/>
            <person name="Kim J.-J."/>
            <person name="Kim K.H."/>
            <person name="Pangilinan J."/>
            <person name="Lipzen A."/>
            <person name="Riley R."/>
            <person name="Grigoriev I.V."/>
            <person name="Spatafora J.W."/>
            <person name="Choi I.-G."/>
        </authorList>
    </citation>
    <scope>NUCLEOTIDE SEQUENCE [LARGE SCALE GENOMIC DNA]</scope>
    <source>
        <strain evidence="1 2">KUC8140</strain>
    </source>
</reference>
<dbReference type="Proteomes" id="UP000053477">
    <property type="component" value="Unassembled WGS sequence"/>
</dbReference>
<dbReference type="EMBL" id="KQ086023">
    <property type="protein sequence ID" value="KLO10529.1"/>
    <property type="molecule type" value="Genomic_DNA"/>
</dbReference>
<dbReference type="InParanoid" id="A0A0H2RFF9"/>
<name>A0A0H2RFF9_9AGAM</name>
<feature type="non-terminal residue" evidence="1">
    <location>
        <position position="1"/>
    </location>
</feature>
<protein>
    <submittedName>
        <fullName evidence="1">Uncharacterized protein</fullName>
    </submittedName>
</protein>
<evidence type="ECO:0000313" key="1">
    <source>
        <dbReference type="EMBL" id="KLO10529.1"/>
    </source>
</evidence>
<keyword evidence="2" id="KW-1185">Reference proteome</keyword>
<proteinExistence type="predicted"/>
<accession>A0A0H2RFF9</accession>
<organism evidence="1 2">
    <name type="scientific">Schizopora paradoxa</name>
    <dbReference type="NCBI Taxonomy" id="27342"/>
    <lineage>
        <taxon>Eukaryota</taxon>
        <taxon>Fungi</taxon>
        <taxon>Dikarya</taxon>
        <taxon>Basidiomycota</taxon>
        <taxon>Agaricomycotina</taxon>
        <taxon>Agaricomycetes</taxon>
        <taxon>Hymenochaetales</taxon>
        <taxon>Schizoporaceae</taxon>
        <taxon>Schizopora</taxon>
    </lineage>
</organism>
<dbReference type="AlphaFoldDB" id="A0A0H2RFF9"/>
<sequence length="152" mass="17502">MPRPDPRERFAHSLVSDFVPVRFGHSSVPLLRHAISNSPRKNASRVYEGEMPSGLYLHLWPPQCMRRYFRELRRSHGSAEGLPVLMPRRVSCYSPLAELRVAARIRTSRRIHSQLSLVDGSIEPARGKFRWQAGRARWLGRDLSHSPFATHL</sequence>
<gene>
    <name evidence="1" type="ORF">SCHPADRAFT_906777</name>
</gene>
<evidence type="ECO:0000313" key="2">
    <source>
        <dbReference type="Proteomes" id="UP000053477"/>
    </source>
</evidence>